<dbReference type="GO" id="GO:0004356">
    <property type="term" value="F:glutamine synthetase activity"/>
    <property type="evidence" value="ECO:0007669"/>
    <property type="project" value="InterPro"/>
</dbReference>
<evidence type="ECO:0000256" key="1">
    <source>
        <dbReference type="PROSITE-ProRule" id="PRU01330"/>
    </source>
</evidence>
<dbReference type="PROSITE" id="PS51986">
    <property type="entry name" value="GS_BETA_GRASP"/>
    <property type="match status" value="1"/>
</dbReference>
<evidence type="ECO:0000313" key="5">
    <source>
        <dbReference type="EMBL" id="GLI55021.1"/>
    </source>
</evidence>
<dbReference type="PANTHER" id="PTHR42974:SF1">
    <property type="entry name" value="TYPE-3 GLUTAMINE SYNTHETASE"/>
    <property type="match status" value="1"/>
</dbReference>
<dbReference type="InterPro" id="IPR040577">
    <property type="entry name" value="Gln-synt_C"/>
</dbReference>
<dbReference type="Gene3D" id="1.20.120.1560">
    <property type="match status" value="1"/>
</dbReference>
<evidence type="ECO:0000313" key="6">
    <source>
        <dbReference type="Proteomes" id="UP001144471"/>
    </source>
</evidence>
<dbReference type="PROSITE" id="PS51987">
    <property type="entry name" value="GS_CATALYTIC"/>
    <property type="match status" value="1"/>
</dbReference>
<dbReference type="InterPro" id="IPR052725">
    <property type="entry name" value="GS_Type-3"/>
</dbReference>
<dbReference type="RefSeq" id="WP_281833258.1">
    <property type="nucleotide sequence ID" value="NZ_BSDY01000002.1"/>
</dbReference>
<sequence>MIGVDFKKKPLTEIYGENCFNEVTLKQRVPKSIFKEFKRVQEGKCELTLAVAEVIANAMKDWAIENGATHFTHWFQPLTGLTAEKHDSFINATNVGEALMEFSGKELIKGEPDASSFPNGGLRSTFEARGYTAWDTTSPAFLREDNSGTTLYIPTAFVAYTGEALDKKVPLLRSMVSVERQALRVLKSLGDKESSKVSVTLGVEQEYFLVEKEFYLKRLDLQHTGRTLIGAPSVKDQELTGHYFGTIKERVAKFMRELDLELWKIGVTSKTKHNEVAPNQFEMAAVFTTANVATDNNQITMDIIQKVAARHDLVALLHEKPFAGINGSGKHNNWSLATDTGINLLEPGENPKKNAQFLLFLTSVVEAVDRYAPLLRLSAASANNDHRLGGHEAPPAIISIFLGDQLSNILGRIKGDHVEEGAKLELGVDSMPKLPKDMTDRNRTSPFAFTGNKFEFRMVGSSASTSTPNVILNTIVAQVLSEYAEKLEASSDIKATMKEIIKGAYEKHGRVIFNGNGYGSEWVEEAARRGLPNLKATNDVLKYYLADETAELFGKHGVFTRGELESRYQIYAEKYINQLHLEGKTILKMIEREVIPAANGELKERAEVINAASKILSEELLLSQMDGIKALGVEIGRLTDAVKELREHVERSEFDSVDSHIQHSRSKVVASMEKVREISDRIELMMPAKAWPMPGYEEMLYHL</sequence>
<dbReference type="Proteomes" id="UP001144471">
    <property type="component" value="Unassembled WGS sequence"/>
</dbReference>
<gene>
    <name evidence="5" type="ORF">PM10SUCC1_05360</name>
</gene>
<dbReference type="InterPro" id="IPR008147">
    <property type="entry name" value="Gln_synt_N"/>
</dbReference>
<dbReference type="InterPro" id="IPR008146">
    <property type="entry name" value="Gln_synth_cat_dom"/>
</dbReference>
<dbReference type="SMART" id="SM01230">
    <property type="entry name" value="Gln-synt_C"/>
    <property type="match status" value="1"/>
</dbReference>
<evidence type="ECO:0000259" key="4">
    <source>
        <dbReference type="PROSITE" id="PS51987"/>
    </source>
</evidence>
<dbReference type="InterPro" id="IPR027303">
    <property type="entry name" value="Gln_synth_gly_rich_site"/>
</dbReference>
<dbReference type="Pfam" id="PF12437">
    <property type="entry name" value="GSIII_N"/>
    <property type="match status" value="1"/>
</dbReference>
<dbReference type="Pfam" id="PF18318">
    <property type="entry name" value="Gln-synt_C-ter"/>
    <property type="match status" value="1"/>
</dbReference>
<feature type="domain" description="GS beta-grasp" evidence="3">
    <location>
        <begin position="69"/>
        <end position="162"/>
    </location>
</feature>
<dbReference type="PANTHER" id="PTHR42974">
    <property type="entry name" value="GLUTAMINE SYNTHETASE"/>
    <property type="match status" value="1"/>
</dbReference>
<dbReference type="PROSITE" id="PS00181">
    <property type="entry name" value="GLNA_ATP"/>
    <property type="match status" value="1"/>
</dbReference>
<accession>A0A9W6LL74</accession>
<dbReference type="GO" id="GO:0006542">
    <property type="term" value="P:glutamine biosynthetic process"/>
    <property type="evidence" value="ECO:0007669"/>
    <property type="project" value="InterPro"/>
</dbReference>
<keyword evidence="6" id="KW-1185">Reference proteome</keyword>
<feature type="domain" description="GS catalytic" evidence="4">
    <location>
        <begin position="178"/>
        <end position="594"/>
    </location>
</feature>
<dbReference type="EMBL" id="BSDY01000002">
    <property type="protein sequence ID" value="GLI55021.1"/>
    <property type="molecule type" value="Genomic_DNA"/>
</dbReference>
<evidence type="ECO:0000259" key="3">
    <source>
        <dbReference type="PROSITE" id="PS51986"/>
    </source>
</evidence>
<name>A0A9W6LL74_9FUSO</name>
<reference evidence="5" key="1">
    <citation type="submission" date="2022-12" db="EMBL/GenBank/DDBJ databases">
        <title>Reference genome sequencing for broad-spectrum identification of bacterial and archaeal isolates by mass spectrometry.</title>
        <authorList>
            <person name="Sekiguchi Y."/>
            <person name="Tourlousse D.M."/>
        </authorList>
    </citation>
    <scope>NUCLEOTIDE SEQUENCE</scope>
    <source>
        <strain evidence="5">10succ1</strain>
    </source>
</reference>
<dbReference type="Pfam" id="PF00120">
    <property type="entry name" value="Gln-synt_C"/>
    <property type="match status" value="1"/>
</dbReference>
<protein>
    <submittedName>
        <fullName evidence="5">Glutamine synthetase</fullName>
    </submittedName>
</protein>
<evidence type="ECO:0000256" key="2">
    <source>
        <dbReference type="RuleBase" id="RU000384"/>
    </source>
</evidence>
<organism evidence="5 6">
    <name type="scientific">Propionigenium maris DSM 9537</name>
    <dbReference type="NCBI Taxonomy" id="1123000"/>
    <lineage>
        <taxon>Bacteria</taxon>
        <taxon>Fusobacteriati</taxon>
        <taxon>Fusobacteriota</taxon>
        <taxon>Fusobacteriia</taxon>
        <taxon>Fusobacteriales</taxon>
        <taxon>Fusobacteriaceae</taxon>
        <taxon>Propionigenium</taxon>
    </lineage>
</organism>
<dbReference type="Gene3D" id="3.30.590.10">
    <property type="entry name" value="Glutamine synthetase/guanido kinase, catalytic domain"/>
    <property type="match status" value="1"/>
</dbReference>
<dbReference type="InterPro" id="IPR014746">
    <property type="entry name" value="Gln_synth/guanido_kin_cat_dom"/>
</dbReference>
<proteinExistence type="inferred from homology"/>
<comment type="caution">
    <text evidence="5">The sequence shown here is derived from an EMBL/GenBank/DDBJ whole genome shotgun (WGS) entry which is preliminary data.</text>
</comment>
<dbReference type="InterPro" id="IPR022147">
    <property type="entry name" value="GSIII_N"/>
</dbReference>
<dbReference type="SUPFAM" id="SSF55931">
    <property type="entry name" value="Glutamine synthetase/guanido kinase"/>
    <property type="match status" value="1"/>
</dbReference>
<dbReference type="AlphaFoldDB" id="A0A9W6LL74"/>
<comment type="similarity">
    <text evidence="1 2">Belongs to the glutamine synthetase family.</text>
</comment>